<evidence type="ECO:0000256" key="7">
    <source>
        <dbReference type="ARBA" id="ARBA00022989"/>
    </source>
</evidence>
<dbReference type="InterPro" id="IPR000644">
    <property type="entry name" value="CBS_dom"/>
</dbReference>
<dbReference type="CDD" id="cd03685">
    <property type="entry name" value="ClC_6_like"/>
    <property type="match status" value="1"/>
</dbReference>
<evidence type="ECO:0000256" key="6">
    <source>
        <dbReference type="ARBA" id="ARBA00022882"/>
    </source>
</evidence>
<dbReference type="GO" id="GO:0009671">
    <property type="term" value="F:nitrate:proton symporter activity"/>
    <property type="evidence" value="ECO:0007669"/>
    <property type="project" value="TreeGrafter"/>
</dbReference>
<dbReference type="SMART" id="SM00116">
    <property type="entry name" value="CBS"/>
    <property type="match status" value="2"/>
</dbReference>
<dbReference type="Pfam" id="PF00654">
    <property type="entry name" value="Voltage_CLC"/>
    <property type="match status" value="1"/>
</dbReference>
<evidence type="ECO:0000256" key="15">
    <source>
        <dbReference type="RuleBase" id="RU361221"/>
    </source>
</evidence>
<dbReference type="GO" id="GO:0009705">
    <property type="term" value="C:plant-type vacuole membrane"/>
    <property type="evidence" value="ECO:0007669"/>
    <property type="project" value="TreeGrafter"/>
</dbReference>
<evidence type="ECO:0000256" key="10">
    <source>
        <dbReference type="ARBA" id="ARBA00023136"/>
    </source>
</evidence>
<dbReference type="CDD" id="cd04591">
    <property type="entry name" value="CBS_pair_voltage-gated_CLC_euk_bac"/>
    <property type="match status" value="1"/>
</dbReference>
<feature type="compositionally biased region" description="Basic and acidic residues" evidence="16">
    <location>
        <begin position="1"/>
        <end position="13"/>
    </location>
</feature>
<dbReference type="PANTHER" id="PTHR11689">
    <property type="entry name" value="CHLORIDE CHANNEL PROTEIN CLC FAMILY MEMBER"/>
    <property type="match status" value="1"/>
</dbReference>
<feature type="transmembrane region" description="Helical" evidence="15">
    <location>
        <begin position="91"/>
        <end position="110"/>
    </location>
</feature>
<feature type="region of interest" description="Disordered" evidence="16">
    <location>
        <begin position="1"/>
        <end position="30"/>
    </location>
</feature>
<protein>
    <recommendedName>
        <fullName evidence="15">Chloride channel protein</fullName>
    </recommendedName>
</protein>
<keyword evidence="19" id="KW-1185">Reference proteome</keyword>
<dbReference type="GO" id="GO:0034707">
    <property type="term" value="C:chloride channel complex"/>
    <property type="evidence" value="ECO:0007669"/>
    <property type="project" value="UniProtKB-KW"/>
</dbReference>
<dbReference type="SUPFAM" id="SSF54631">
    <property type="entry name" value="CBS-domain pair"/>
    <property type="match status" value="1"/>
</dbReference>
<keyword evidence="7 15" id="KW-1133">Transmembrane helix</keyword>
<dbReference type="InterPro" id="IPR001807">
    <property type="entry name" value="ClC"/>
</dbReference>
<feature type="transmembrane region" description="Helical" evidence="15">
    <location>
        <begin position="509"/>
        <end position="535"/>
    </location>
</feature>
<dbReference type="InterPro" id="IPR014743">
    <property type="entry name" value="Cl-channel_core"/>
</dbReference>
<feature type="transmembrane region" description="Helical" evidence="15">
    <location>
        <begin position="373"/>
        <end position="394"/>
    </location>
</feature>
<dbReference type="Proteomes" id="UP001054252">
    <property type="component" value="Unassembled WGS sequence"/>
</dbReference>
<evidence type="ECO:0000313" key="19">
    <source>
        <dbReference type="Proteomes" id="UP001054252"/>
    </source>
</evidence>
<keyword evidence="8 15" id="KW-0406">Ion transport</keyword>
<keyword evidence="6" id="KW-0851">Voltage-gated channel</keyword>
<evidence type="ECO:0000256" key="3">
    <source>
        <dbReference type="ARBA" id="ARBA00022448"/>
    </source>
</evidence>
<evidence type="ECO:0000256" key="4">
    <source>
        <dbReference type="ARBA" id="ARBA00022692"/>
    </source>
</evidence>
<proteinExistence type="inferred from homology"/>
<feature type="transmembrane region" description="Helical" evidence="15">
    <location>
        <begin position="179"/>
        <end position="200"/>
    </location>
</feature>
<comment type="subcellular location">
    <subcellularLocation>
        <location evidence="1 15">Membrane</location>
        <topology evidence="1 15">Multi-pass membrane protein</topology>
    </subcellularLocation>
</comment>
<name>A0AAV5L752_9ROSI</name>
<evidence type="ECO:0000256" key="1">
    <source>
        <dbReference type="ARBA" id="ARBA00004141"/>
    </source>
</evidence>
<comment type="caution">
    <text evidence="18">The sequence shown here is derived from an EMBL/GenBank/DDBJ whole genome shotgun (WGS) entry which is preliminary data.</text>
</comment>
<accession>A0AAV5L752</accession>
<evidence type="ECO:0000259" key="17">
    <source>
        <dbReference type="PROSITE" id="PS51371"/>
    </source>
</evidence>
<dbReference type="PRINTS" id="PR00762">
    <property type="entry name" value="CLCHANNEL"/>
</dbReference>
<evidence type="ECO:0000256" key="9">
    <source>
        <dbReference type="ARBA" id="ARBA00023122"/>
    </source>
</evidence>
<evidence type="ECO:0000256" key="11">
    <source>
        <dbReference type="ARBA" id="ARBA00023173"/>
    </source>
</evidence>
<feature type="transmembrane region" description="Helical" evidence="15">
    <location>
        <begin position="333"/>
        <end position="353"/>
    </location>
</feature>
<organism evidence="18 19">
    <name type="scientific">Rubroshorea leprosula</name>
    <dbReference type="NCBI Taxonomy" id="152421"/>
    <lineage>
        <taxon>Eukaryota</taxon>
        <taxon>Viridiplantae</taxon>
        <taxon>Streptophyta</taxon>
        <taxon>Embryophyta</taxon>
        <taxon>Tracheophyta</taxon>
        <taxon>Spermatophyta</taxon>
        <taxon>Magnoliopsida</taxon>
        <taxon>eudicotyledons</taxon>
        <taxon>Gunneridae</taxon>
        <taxon>Pentapetalae</taxon>
        <taxon>rosids</taxon>
        <taxon>malvids</taxon>
        <taxon>Malvales</taxon>
        <taxon>Dipterocarpaceae</taxon>
        <taxon>Rubroshorea</taxon>
    </lineage>
</organism>
<dbReference type="PANTHER" id="PTHR11689:SF67">
    <property type="entry name" value="CHLORIDE CHANNEL PROTEIN CLC-A"/>
    <property type="match status" value="1"/>
</dbReference>
<gene>
    <name evidence="18" type="ORF">SLEP1_g41601</name>
</gene>
<dbReference type="FunFam" id="1.10.3080.10:FF:000004">
    <property type="entry name" value="Chloride channel ClC3"/>
    <property type="match status" value="1"/>
</dbReference>
<dbReference type="InterPro" id="IPR002251">
    <property type="entry name" value="Cl_channel_pln"/>
</dbReference>
<keyword evidence="5" id="KW-0677">Repeat</keyword>
<keyword evidence="4 15" id="KW-0812">Transmembrane</keyword>
<dbReference type="Gene3D" id="3.10.580.10">
    <property type="entry name" value="CBS-domain"/>
    <property type="match status" value="1"/>
</dbReference>
<dbReference type="PROSITE" id="PS51371">
    <property type="entry name" value="CBS"/>
    <property type="match status" value="1"/>
</dbReference>
<keyword evidence="9 14" id="KW-0129">CBS domain</keyword>
<dbReference type="Gene3D" id="1.10.3080.10">
    <property type="entry name" value="Clc chloride channel"/>
    <property type="match status" value="1"/>
</dbReference>
<keyword evidence="10 15" id="KW-0472">Membrane</keyword>
<comment type="similarity">
    <text evidence="2 15">Belongs to the chloride channel (TC 2.A.49) family.</text>
</comment>
<dbReference type="SUPFAM" id="SSF81340">
    <property type="entry name" value="Clc chloride channel"/>
    <property type="match status" value="1"/>
</dbReference>
<keyword evidence="13" id="KW-0407">Ion channel</keyword>
<dbReference type="AlphaFoldDB" id="A0AAV5L752"/>
<comment type="caution">
    <text evidence="15">Lacks conserved residue(s) required for the propagation of feature annotation.</text>
</comment>
<evidence type="ECO:0000256" key="2">
    <source>
        <dbReference type="ARBA" id="ARBA00009476"/>
    </source>
</evidence>
<feature type="domain" description="CBS" evidence="17">
    <location>
        <begin position="711"/>
        <end position="776"/>
    </location>
</feature>
<evidence type="ECO:0000256" key="12">
    <source>
        <dbReference type="ARBA" id="ARBA00023214"/>
    </source>
</evidence>
<dbReference type="EMBL" id="BPVZ01000098">
    <property type="protein sequence ID" value="GKV33051.1"/>
    <property type="molecule type" value="Genomic_DNA"/>
</dbReference>
<evidence type="ECO:0000256" key="14">
    <source>
        <dbReference type="PROSITE-ProRule" id="PRU00703"/>
    </source>
</evidence>
<dbReference type="InterPro" id="IPR046342">
    <property type="entry name" value="CBS_dom_sf"/>
</dbReference>
<keyword evidence="11" id="KW-0869">Chloride channel</keyword>
<sequence>MEDDSTHLEKSESQHNMMDGEERDPESNSLHQPLLKRNRTLSSNPLALVGAKVSHIESLDYEINENDIFKHDWRSRSKVQVFQYIFLKWKLAFLVGLLTGLIATFINLAVENIAGYKLLAVVHLIKKKRYVIGFAYFTGANLILTTVAAVLCVWFAPTAAGPGIPEIKAYLNGVDTPNMFGASTLIVKIIGSIGAVSAGLDLGKEGPLVHIGSCIASLLGQGGPDNYRLKWRWLRYFNNDRDRRDIITSGTSSGVCAAFRAPVGGVLFALEEVATWWRSALLWRTFFSTAVVVVVLRLFIEICSTGNCGLFGSGGLIMFDVSDVVVRYHVLDIIPVTIIGIIGGVLGSLYNYFLHKVLSLYSIINQKGKIHKLFLGLSVALFTSVCQYCLPFLAKCRACDPSITEACPTNGRSGNFKQFNCPDGYYNDLATLLLTTNDDAVRNVFSTNTPSEYTMTSLLIFFALFCILGLFTFGIAVPTGLFLPIILIGSAYGRLLGIAMGSYTHIDQGLYAVLGAASLMAGSMRMTVSLCVIFLELTNNLLLLPITMMVLLIAKTVGDSFNPSIYEIILELKGLPFLDANPEPWMRNLTVGELADAKPPVVALSGIEKVSRIVDVLKNTTHNGFPIVDEGAVPPGFVVPVEKALHGLILRAHLLQALKKKWFLTERRKTEDWEVREKFNWVDLAEREAKIEEVAVTQNEMDMYVDLHPLANATPYTVVESMSVAKAMVLFRQVGLRHLLIVPKYQAAGASPVVGILTRQDLRACNILTAFPHLARSKKDH</sequence>
<feature type="transmembrane region" description="Helical" evidence="15">
    <location>
        <begin position="541"/>
        <end position="558"/>
    </location>
</feature>
<keyword evidence="3 15" id="KW-0813">Transport</keyword>
<evidence type="ECO:0000256" key="5">
    <source>
        <dbReference type="ARBA" id="ARBA00022737"/>
    </source>
</evidence>
<evidence type="ECO:0000256" key="13">
    <source>
        <dbReference type="ARBA" id="ARBA00023303"/>
    </source>
</evidence>
<evidence type="ECO:0000256" key="8">
    <source>
        <dbReference type="ARBA" id="ARBA00023065"/>
    </source>
</evidence>
<dbReference type="PRINTS" id="PR01120">
    <property type="entry name" value="CLCHANNELPLT"/>
</dbReference>
<evidence type="ECO:0000313" key="18">
    <source>
        <dbReference type="EMBL" id="GKV33051.1"/>
    </source>
</evidence>
<dbReference type="Pfam" id="PF00571">
    <property type="entry name" value="CBS"/>
    <property type="match status" value="1"/>
</dbReference>
<dbReference type="GO" id="GO:0005247">
    <property type="term" value="F:voltage-gated chloride channel activity"/>
    <property type="evidence" value="ECO:0007669"/>
    <property type="project" value="InterPro"/>
</dbReference>
<dbReference type="InterPro" id="IPR051280">
    <property type="entry name" value="Cl-channel/antiporter"/>
</dbReference>
<keyword evidence="12 15" id="KW-0868">Chloride</keyword>
<evidence type="ECO:0000256" key="16">
    <source>
        <dbReference type="SAM" id="MobiDB-lite"/>
    </source>
</evidence>
<reference evidence="18 19" key="1">
    <citation type="journal article" date="2021" name="Commun. Biol.">
        <title>The genome of Shorea leprosula (Dipterocarpaceae) highlights the ecological relevance of drought in aseasonal tropical rainforests.</title>
        <authorList>
            <person name="Ng K.K.S."/>
            <person name="Kobayashi M.J."/>
            <person name="Fawcett J.A."/>
            <person name="Hatakeyama M."/>
            <person name="Paape T."/>
            <person name="Ng C.H."/>
            <person name="Ang C.C."/>
            <person name="Tnah L.H."/>
            <person name="Lee C.T."/>
            <person name="Nishiyama T."/>
            <person name="Sese J."/>
            <person name="O'Brien M.J."/>
            <person name="Copetti D."/>
            <person name="Mohd Noor M.I."/>
            <person name="Ong R.C."/>
            <person name="Putra M."/>
            <person name="Sireger I.Z."/>
            <person name="Indrioko S."/>
            <person name="Kosugi Y."/>
            <person name="Izuno A."/>
            <person name="Isagi Y."/>
            <person name="Lee S.L."/>
            <person name="Shimizu K.K."/>
        </authorList>
    </citation>
    <scope>NUCLEOTIDE SEQUENCE [LARGE SCALE GENOMIC DNA]</scope>
    <source>
        <strain evidence="18">214</strain>
    </source>
</reference>
<feature type="transmembrane region" description="Helical" evidence="15">
    <location>
        <begin position="458"/>
        <end position="488"/>
    </location>
</feature>
<feature type="transmembrane region" description="Helical" evidence="15">
    <location>
        <begin position="131"/>
        <end position="156"/>
    </location>
</feature>